<dbReference type="PANTHER" id="PTHR42756:SF1">
    <property type="entry name" value="TRANSCRIPTIONAL REPRESSOR OF EMRAB OPERON"/>
    <property type="match status" value="1"/>
</dbReference>
<keyword evidence="10" id="KW-1185">Reference proteome</keyword>
<evidence type="ECO:0000256" key="4">
    <source>
        <dbReference type="ARBA" id="ARBA00023163"/>
    </source>
</evidence>
<dbReference type="GO" id="GO:0003700">
    <property type="term" value="F:DNA-binding transcription factor activity"/>
    <property type="evidence" value="ECO:0007669"/>
    <property type="project" value="InterPro"/>
</dbReference>
<dbReference type="PROSITE" id="PS50995">
    <property type="entry name" value="HTH_MARR_2"/>
    <property type="match status" value="1"/>
</dbReference>
<dbReference type="Proteomes" id="UP000295328">
    <property type="component" value="Unassembled WGS sequence"/>
</dbReference>
<keyword evidence="2" id="KW-0805">Transcription regulation</keyword>
<dbReference type="SUPFAM" id="SSF46785">
    <property type="entry name" value="Winged helix' DNA-binding domain"/>
    <property type="match status" value="1"/>
</dbReference>
<sequence length="139" mass="16343">MNKLSTVDYHLYHGQREMIKHYNRNLLKSYGISYQQYLVMMVLSEHHDMPVLKLGEKLAFQSGTITPILKKMEADELVIRSRSETDERVVMVSLAKTGQALLEDIQHIPDEMFKDSKVTIEEYKRLMYLMNKIVHNIEV</sequence>
<dbReference type="PANTHER" id="PTHR42756">
    <property type="entry name" value="TRANSCRIPTIONAL REGULATOR, MARR"/>
    <property type="match status" value="1"/>
</dbReference>
<evidence type="ECO:0000256" key="7">
    <source>
        <dbReference type="ARBA" id="ARBA00047207"/>
    </source>
</evidence>
<reference evidence="9 10" key="1">
    <citation type="submission" date="2019-01" db="EMBL/GenBank/DDBJ databases">
        <title>Draft genome sequences of the type strains of six Macrococcus species.</title>
        <authorList>
            <person name="Mazhar S."/>
            <person name="Altermann E."/>
            <person name="Hill C."/>
            <person name="Mcauliffe O."/>
        </authorList>
    </citation>
    <scope>NUCLEOTIDE SEQUENCE [LARGE SCALE GENOMIC DNA]</scope>
    <source>
        <strain evidence="9 10">CCM4809</strain>
    </source>
</reference>
<feature type="domain" description="HTH marR-type" evidence="8">
    <location>
        <begin position="1"/>
        <end position="135"/>
    </location>
</feature>
<keyword evidence="3" id="KW-0238">DNA-binding</keyword>
<dbReference type="InterPro" id="IPR036388">
    <property type="entry name" value="WH-like_DNA-bd_sf"/>
</dbReference>
<dbReference type="RefSeq" id="WP_133430254.1">
    <property type="nucleotide sequence ID" value="NZ_BMCC01000001.1"/>
</dbReference>
<accession>A0A4R6BIQ1</accession>
<evidence type="ECO:0000259" key="8">
    <source>
        <dbReference type="PROSITE" id="PS50995"/>
    </source>
</evidence>
<name>A0A4R6BIQ1_9STAP</name>
<evidence type="ECO:0000256" key="6">
    <source>
        <dbReference type="ARBA" id="ARBA00047188"/>
    </source>
</evidence>
<dbReference type="Gene3D" id="1.10.10.10">
    <property type="entry name" value="Winged helix-like DNA-binding domain superfamily/Winged helix DNA-binding domain"/>
    <property type="match status" value="1"/>
</dbReference>
<evidence type="ECO:0000256" key="2">
    <source>
        <dbReference type="ARBA" id="ARBA00023015"/>
    </source>
</evidence>
<evidence type="ECO:0000313" key="9">
    <source>
        <dbReference type="EMBL" id="TDM01532.1"/>
    </source>
</evidence>
<dbReference type="InterPro" id="IPR036390">
    <property type="entry name" value="WH_DNA-bd_sf"/>
</dbReference>
<evidence type="ECO:0000256" key="1">
    <source>
        <dbReference type="ARBA" id="ARBA00004496"/>
    </source>
</evidence>
<dbReference type="EMBL" id="SCWE01000003">
    <property type="protein sequence ID" value="TDM01532.1"/>
    <property type="molecule type" value="Genomic_DNA"/>
</dbReference>
<proteinExistence type="inferred from homology"/>
<dbReference type="AlphaFoldDB" id="A0A4R6BIQ1"/>
<dbReference type="GO" id="GO:0003677">
    <property type="term" value="F:DNA binding"/>
    <property type="evidence" value="ECO:0007669"/>
    <property type="project" value="UniProtKB-KW"/>
</dbReference>
<evidence type="ECO:0000256" key="3">
    <source>
        <dbReference type="ARBA" id="ARBA00023125"/>
    </source>
</evidence>
<protein>
    <recommendedName>
        <fullName evidence="6">HTH-type transcriptional regulator SarZ</fullName>
    </recommendedName>
    <alternativeName>
        <fullName evidence="7">Staphylococcal accessory regulator Z</fullName>
    </alternativeName>
</protein>
<evidence type="ECO:0000256" key="5">
    <source>
        <dbReference type="ARBA" id="ARBA00046337"/>
    </source>
</evidence>
<keyword evidence="4" id="KW-0804">Transcription</keyword>
<comment type="subcellular location">
    <subcellularLocation>
        <location evidence="1">Cytoplasm</location>
    </subcellularLocation>
</comment>
<comment type="similarity">
    <text evidence="5">Belongs to the SarZ family.</text>
</comment>
<gene>
    <name evidence="9" type="ORF">ERX37_08540</name>
</gene>
<dbReference type="GO" id="GO:0005737">
    <property type="term" value="C:cytoplasm"/>
    <property type="evidence" value="ECO:0007669"/>
    <property type="project" value="UniProtKB-SubCell"/>
</dbReference>
<organism evidence="9 10">
    <name type="scientific">Macrococcus hajekii</name>
    <dbReference type="NCBI Taxonomy" id="198482"/>
    <lineage>
        <taxon>Bacteria</taxon>
        <taxon>Bacillati</taxon>
        <taxon>Bacillota</taxon>
        <taxon>Bacilli</taxon>
        <taxon>Bacillales</taxon>
        <taxon>Staphylococcaceae</taxon>
        <taxon>Macrococcus</taxon>
    </lineage>
</organism>
<dbReference type="OrthoDB" id="9806864at2"/>
<dbReference type="SMART" id="SM00347">
    <property type="entry name" value="HTH_MARR"/>
    <property type="match status" value="1"/>
</dbReference>
<comment type="caution">
    <text evidence="9">The sequence shown here is derived from an EMBL/GenBank/DDBJ whole genome shotgun (WGS) entry which is preliminary data.</text>
</comment>
<dbReference type="InterPro" id="IPR055166">
    <property type="entry name" value="Transc_reg_Sar_Rot_HTH"/>
</dbReference>
<dbReference type="InterPro" id="IPR000835">
    <property type="entry name" value="HTH_MarR-typ"/>
</dbReference>
<dbReference type="Pfam" id="PF22381">
    <property type="entry name" value="Staph_reg_Sar_Rot"/>
    <property type="match status" value="1"/>
</dbReference>
<evidence type="ECO:0000313" key="10">
    <source>
        <dbReference type="Proteomes" id="UP000295328"/>
    </source>
</evidence>